<protein>
    <submittedName>
        <fullName evidence="1">Uncharacterized protein</fullName>
    </submittedName>
</protein>
<name>A0ABW5TU16_9SPHI</name>
<gene>
    <name evidence="1" type="ORF">ACFSSE_07920</name>
</gene>
<proteinExistence type="predicted"/>
<evidence type="ECO:0000313" key="1">
    <source>
        <dbReference type="EMBL" id="MFD2731631.1"/>
    </source>
</evidence>
<organism evidence="1 2">
    <name type="scientific">Pedobacter alpinus</name>
    <dbReference type="NCBI Taxonomy" id="1590643"/>
    <lineage>
        <taxon>Bacteria</taxon>
        <taxon>Pseudomonadati</taxon>
        <taxon>Bacteroidota</taxon>
        <taxon>Sphingobacteriia</taxon>
        <taxon>Sphingobacteriales</taxon>
        <taxon>Sphingobacteriaceae</taxon>
        <taxon>Pedobacter</taxon>
    </lineage>
</organism>
<evidence type="ECO:0000313" key="2">
    <source>
        <dbReference type="Proteomes" id="UP001597546"/>
    </source>
</evidence>
<dbReference type="EMBL" id="JBHULV010000024">
    <property type="protein sequence ID" value="MFD2731631.1"/>
    <property type="molecule type" value="Genomic_DNA"/>
</dbReference>
<dbReference type="RefSeq" id="WP_379045583.1">
    <property type="nucleotide sequence ID" value="NZ_JBHSKW010000056.1"/>
</dbReference>
<comment type="caution">
    <text evidence="1">The sequence shown here is derived from an EMBL/GenBank/DDBJ whole genome shotgun (WGS) entry which is preliminary data.</text>
</comment>
<accession>A0ABW5TU16</accession>
<sequence>MYDNNIRSAKFVAAFNGTYLGLFTRIVAKTKNFKKKSNGNWKKFATICSSKIYGTVVDVNCGDPQLFGTPFKVEKRRRSYKSVIIEFLNSSKIISGQMMGVHSVGPNGNKLYLSKLLTW</sequence>
<reference evidence="2" key="1">
    <citation type="journal article" date="2019" name="Int. J. Syst. Evol. Microbiol.">
        <title>The Global Catalogue of Microorganisms (GCM) 10K type strain sequencing project: providing services to taxonomists for standard genome sequencing and annotation.</title>
        <authorList>
            <consortium name="The Broad Institute Genomics Platform"/>
            <consortium name="The Broad Institute Genome Sequencing Center for Infectious Disease"/>
            <person name="Wu L."/>
            <person name="Ma J."/>
        </authorList>
    </citation>
    <scope>NUCLEOTIDE SEQUENCE [LARGE SCALE GENOMIC DNA]</scope>
    <source>
        <strain evidence="2">KCTC 42456</strain>
    </source>
</reference>
<keyword evidence="2" id="KW-1185">Reference proteome</keyword>
<dbReference type="Proteomes" id="UP001597546">
    <property type="component" value="Unassembled WGS sequence"/>
</dbReference>